<evidence type="ECO:0000256" key="9">
    <source>
        <dbReference type="ARBA" id="ARBA00023285"/>
    </source>
</evidence>
<comment type="catalytic activity">
    <reaction evidence="12">
        <text>a 2'-deoxyribonucleoside 5'-diphosphate + [thioredoxin]-disulfide + H2O = a ribonucleoside 5'-diphosphate + [thioredoxin]-dithiol</text>
        <dbReference type="Rhea" id="RHEA:23252"/>
        <dbReference type="Rhea" id="RHEA-COMP:10698"/>
        <dbReference type="Rhea" id="RHEA-COMP:10700"/>
        <dbReference type="ChEBI" id="CHEBI:15377"/>
        <dbReference type="ChEBI" id="CHEBI:29950"/>
        <dbReference type="ChEBI" id="CHEBI:50058"/>
        <dbReference type="ChEBI" id="CHEBI:57930"/>
        <dbReference type="ChEBI" id="CHEBI:73316"/>
        <dbReference type="EC" id="1.17.4.1"/>
    </reaction>
</comment>
<evidence type="ECO:0000256" key="5">
    <source>
        <dbReference type="ARBA" id="ARBA00022628"/>
    </source>
</evidence>
<dbReference type="InterPro" id="IPR050862">
    <property type="entry name" value="RdRp_reductase_class-2"/>
</dbReference>
<evidence type="ECO:0000256" key="7">
    <source>
        <dbReference type="ARBA" id="ARBA00022741"/>
    </source>
</evidence>
<comment type="function">
    <text evidence="10">Catalyzes the reduction of ribonucleotides to deoxyribonucleotides. May function to provide a pool of deoxyribonucleotide precursors for DNA repair during oxygen limitation and/or for immediate growth after restoration of oxygen.</text>
</comment>
<dbReference type="PANTHER" id="PTHR43371">
    <property type="entry name" value="VITAMIN B12-DEPENDENT RIBONUCLEOTIDE REDUCTASE"/>
    <property type="match status" value="1"/>
</dbReference>
<organism evidence="14 15">
    <name type="scientific">Brevundimonas pondensis</name>
    <dbReference type="NCBI Taxonomy" id="2774189"/>
    <lineage>
        <taxon>Bacteria</taxon>
        <taxon>Pseudomonadati</taxon>
        <taxon>Pseudomonadota</taxon>
        <taxon>Alphaproteobacteria</taxon>
        <taxon>Caulobacterales</taxon>
        <taxon>Caulobacteraceae</taxon>
        <taxon>Brevundimonas</taxon>
    </lineage>
</organism>
<keyword evidence="9" id="KW-0170">Cobalt</keyword>
<dbReference type="EMBL" id="CP062006">
    <property type="protein sequence ID" value="QTC89070.1"/>
    <property type="molecule type" value="Genomic_DNA"/>
</dbReference>
<evidence type="ECO:0000256" key="10">
    <source>
        <dbReference type="ARBA" id="ARBA00025437"/>
    </source>
</evidence>
<evidence type="ECO:0000313" key="15">
    <source>
        <dbReference type="Proteomes" id="UP000663942"/>
    </source>
</evidence>
<evidence type="ECO:0000256" key="11">
    <source>
        <dbReference type="ARBA" id="ARBA00033050"/>
    </source>
</evidence>
<sequence length="879" mass="93029">MRIKPRFAPLAATVALDPRLIERPGAMTPTLAPADWSDARVEAWLDWAQSLPTDLPASAVALDEDHAAWLGGAADNWAHRLGAWGHELGLFDSAEEVEIFTDELWASLLLGLAAPQTRQTPSSVPTCLSLIEPGAARSLADLTAARRGERLAGRAAEALADALKGVANAVDRCEGPREACADPVANPALARAALIARRCGASDADIIRAVEGEIQTVALAAPATHVLTPVLAPRDAIASGGPEALAVAAAALEGDLALTFTPRDAETLTDSVLEARVALNLPALAAVAGEHFNEALDDLTRLWVVALEIETAISASSPRRDAVRPIALGLSGLADWTIAANAESPTALAASAGACVSAAASAASTDLAALLGRCAEWDAASDEVVDATVQRGQDTKALKRCGRRHAAISLFVRDPELELRLGASPFAATDLFQTEDGETERRLRPSLSRAIVRAGGDVESAERRLFGRRTLVGAPGVNHSALRDLGFTDVELEAVELALGQTDQLPAVFAPPVLDAGFIGDVLGLSVEDGADLLPRLGFDAGAIEAARTYAFGHAELSGWEAAPEALRDLLAADPVAFEAELRRAIEPFSDAPDTSPDLIDWRFGSLQAARTLGQAARDGRRAVVMRRAAPPADFHLDLPEADAPVQRRAEPESKAVERVIEKVIERDRTRRKLPDRRKGYIQKAAVGGHKVYIHTGEYEDGELGEIFIDMHKEGAAFRSLMNNFAIAISIGLQYGVPLDEFVDAFVFTRFEPAGRVTGNDSIRSATSILDYIFRELGVSYLERQELANAEPEGNPDGLGVATNDAEPVPAARFISKGFARGAAPDNLVVVPFGRKSEAPRDTLPTEAVACPACGDFSLQNRGGGWICDTCGAAPQMQG</sequence>
<keyword evidence="15" id="KW-1185">Reference proteome</keyword>
<gene>
    <name evidence="14" type="ORF">IFE19_07010</name>
</gene>
<evidence type="ECO:0000256" key="12">
    <source>
        <dbReference type="ARBA" id="ARBA00047754"/>
    </source>
</evidence>
<keyword evidence="5" id="KW-0846">Cobalamin</keyword>
<protein>
    <recommendedName>
        <fullName evidence="4">Vitamin B12-dependent ribonucleotide reductase</fullName>
        <ecNumber evidence="3">1.17.4.1</ecNumber>
    </recommendedName>
    <alternativeName>
        <fullName evidence="11">Ribonucleoside-diphosphate reductase NrdJ</fullName>
    </alternativeName>
</protein>
<dbReference type="RefSeq" id="WP_207826757.1">
    <property type="nucleotide sequence ID" value="NZ_CP062006.1"/>
</dbReference>
<name>A0ABX7SRY8_9CAUL</name>
<dbReference type="Pfam" id="PF12637">
    <property type="entry name" value="TSCPD"/>
    <property type="match status" value="1"/>
</dbReference>
<comment type="similarity">
    <text evidence="2">Belongs to the ribonucleoside diphosphate reductase class-2 family.</text>
</comment>
<keyword evidence="8" id="KW-0560">Oxidoreductase</keyword>
<feature type="domain" description="TSCPD" evidence="13">
    <location>
        <begin position="674"/>
        <end position="777"/>
    </location>
</feature>
<keyword evidence="7" id="KW-0547">Nucleotide-binding</keyword>
<dbReference type="EC" id="1.17.4.1" evidence="3"/>
<evidence type="ECO:0000256" key="6">
    <source>
        <dbReference type="ARBA" id="ARBA00022634"/>
    </source>
</evidence>
<accession>A0ABX7SRY8</accession>
<evidence type="ECO:0000256" key="3">
    <source>
        <dbReference type="ARBA" id="ARBA00012274"/>
    </source>
</evidence>
<evidence type="ECO:0000256" key="4">
    <source>
        <dbReference type="ARBA" id="ARBA00014409"/>
    </source>
</evidence>
<evidence type="ECO:0000256" key="8">
    <source>
        <dbReference type="ARBA" id="ARBA00023002"/>
    </source>
</evidence>
<reference evidence="14 15" key="1">
    <citation type="submission" date="2020-09" db="EMBL/GenBank/DDBJ databases">
        <title>Brevundimonas sp. LVF1 isolated from an oligotrophic pond in Goettingen, Germany.</title>
        <authorList>
            <person name="Friedrich I."/>
            <person name="Klassen A."/>
            <person name="Neubauer H."/>
            <person name="Schneider D."/>
            <person name="Hertel R."/>
            <person name="Daniel R."/>
        </authorList>
    </citation>
    <scope>NUCLEOTIDE SEQUENCE [LARGE SCALE GENOMIC DNA]</scope>
    <source>
        <strain evidence="14 15">LVF1</strain>
    </source>
</reference>
<comment type="cofactor">
    <cofactor evidence="1">
        <name>adenosylcob(III)alamin</name>
        <dbReference type="ChEBI" id="CHEBI:18408"/>
    </cofactor>
</comment>
<dbReference type="PANTHER" id="PTHR43371:SF1">
    <property type="entry name" value="RIBONUCLEOSIDE-DIPHOSPHATE REDUCTASE"/>
    <property type="match status" value="1"/>
</dbReference>
<evidence type="ECO:0000313" key="14">
    <source>
        <dbReference type="EMBL" id="QTC89070.1"/>
    </source>
</evidence>
<keyword evidence="6" id="KW-0237">DNA synthesis</keyword>
<evidence type="ECO:0000256" key="2">
    <source>
        <dbReference type="ARBA" id="ARBA00007405"/>
    </source>
</evidence>
<evidence type="ECO:0000259" key="13">
    <source>
        <dbReference type="Pfam" id="PF12637"/>
    </source>
</evidence>
<evidence type="ECO:0000256" key="1">
    <source>
        <dbReference type="ARBA" id="ARBA00001922"/>
    </source>
</evidence>
<proteinExistence type="inferred from homology"/>
<dbReference type="InterPro" id="IPR024434">
    <property type="entry name" value="TSCPD_dom"/>
</dbReference>
<dbReference type="Proteomes" id="UP000663942">
    <property type="component" value="Chromosome"/>
</dbReference>